<dbReference type="InterPro" id="IPR007110">
    <property type="entry name" value="Ig-like_dom"/>
</dbReference>
<keyword evidence="3 11" id="KW-0812">Transmembrane</keyword>
<dbReference type="SMART" id="SM00409">
    <property type="entry name" value="IG"/>
    <property type="match status" value="4"/>
</dbReference>
<dbReference type="InterPro" id="IPR036390">
    <property type="entry name" value="WH_DNA-bd_sf"/>
</dbReference>
<dbReference type="PROSITE" id="PS50835">
    <property type="entry name" value="IG_LIKE"/>
    <property type="match status" value="5"/>
</dbReference>
<dbReference type="GO" id="GO:0098609">
    <property type="term" value="P:cell-cell adhesion"/>
    <property type="evidence" value="ECO:0007669"/>
    <property type="project" value="TreeGrafter"/>
</dbReference>
<feature type="transmembrane region" description="Helical" evidence="11">
    <location>
        <begin position="581"/>
        <end position="603"/>
    </location>
</feature>
<proteinExistence type="inferred from homology"/>
<evidence type="ECO:0000256" key="6">
    <source>
        <dbReference type="ARBA" id="ARBA00023136"/>
    </source>
</evidence>
<keyword evidence="6 11" id="KW-0472">Membrane</keyword>
<dbReference type="SUPFAM" id="SSF46785">
    <property type="entry name" value="Winged helix' DNA-binding domain"/>
    <property type="match status" value="1"/>
</dbReference>
<dbReference type="GO" id="GO:0005840">
    <property type="term" value="C:ribosome"/>
    <property type="evidence" value="ECO:0007669"/>
    <property type="project" value="UniProtKB-KW"/>
</dbReference>
<dbReference type="InterPro" id="IPR013106">
    <property type="entry name" value="Ig_V-set"/>
</dbReference>
<dbReference type="GO" id="GO:0005886">
    <property type="term" value="C:plasma membrane"/>
    <property type="evidence" value="ECO:0007669"/>
    <property type="project" value="TreeGrafter"/>
</dbReference>
<dbReference type="Pfam" id="PF13927">
    <property type="entry name" value="Ig_3"/>
    <property type="match status" value="2"/>
</dbReference>
<dbReference type="Ensembl" id="ENSOSIT00000027570.1">
    <property type="protein sequence ID" value="ENSOSIP00000026149.1"/>
    <property type="gene ID" value="ENSOSIG00000013617.1"/>
</dbReference>
<dbReference type="Gene3D" id="1.10.10.10">
    <property type="entry name" value="Winged helix-like DNA-binding domain superfamily/Winged helix DNA-binding domain"/>
    <property type="match status" value="1"/>
</dbReference>
<dbReference type="InterPro" id="IPR003598">
    <property type="entry name" value="Ig_sub2"/>
</dbReference>
<feature type="domain" description="Ig-like" evidence="12">
    <location>
        <begin position="291"/>
        <end position="372"/>
    </location>
</feature>
<feature type="domain" description="Ig-like" evidence="12">
    <location>
        <begin position="380"/>
        <end position="458"/>
    </location>
</feature>
<evidence type="ECO:0000259" key="12">
    <source>
        <dbReference type="PROSITE" id="PS50835"/>
    </source>
</evidence>
<keyword evidence="14" id="KW-1185">Reference proteome</keyword>
<keyword evidence="4" id="KW-0689">Ribosomal protein</keyword>
<sequence length="651" mass="71058">MPGVTVKDVNQQEFVRALAAFLKKSGKLKVPDWVDLVKLGKHKELAPSDENWFYIRAVCSGAVTVTVSPQVNVVKDGTATLPCKYTGTKANSIVVAWTVDYEGSRRRLAYKSGEEIKSDDALILKGRATMGADLSLTITKVEPFDELTYWCEVTAGPDGYKDAPTLLKVFHTPETPELKKPTSQAISVTSTSSSEIGTCVTKNALPQPRLIWFKNDQPIPEVKDKFKETYMVPSVVKESSGLFTVQSILYMRPKKEDKDSVFFCKVEYSTLQNTTETKSSGTININLNYPPEKTTFTLLNTPPIKEGDKVEMKCETDGNPQPLFDFSKDTKDIKGEGGLLTLKSVKRTDSGEYICKGTDFDNFDKDLSAKLNLMVHYIDPVVVTPPEAQTVSLGQKVERQCEVKASDKHTLQWKKGSEVLSQDGNLSIDNVGYDQAGDYTCVGAVPSVPGLKANATFTLIVEGKPIIAQPTDGEVPKEGSPVTLKCAAHGEPKPQFTWAPSAKESVEIKGNMIVSTIVLNATADIMKHGVNCTVNNKFGSDFKTIKVSMKDERAFKGSAEVLLSGNPVLKSADMQQGGSSAVVVAVVVCVLLLLLLVGLIYCLNKRTKLPCSKKDKKDMVTGDVNNDIVVEMKTGKTEHDGLLNKKATAEK</sequence>
<protein>
    <submittedName>
        <fullName evidence="13">Basal cell adhesion molecule (Lutheran blood group)</fullName>
    </submittedName>
</protein>
<evidence type="ECO:0000256" key="3">
    <source>
        <dbReference type="ARBA" id="ARBA00022692"/>
    </source>
</evidence>
<dbReference type="SMART" id="SM00408">
    <property type="entry name" value="IGc2"/>
    <property type="match status" value="3"/>
</dbReference>
<dbReference type="GO" id="GO:1990904">
    <property type="term" value="C:ribonucleoprotein complex"/>
    <property type="evidence" value="ECO:0007669"/>
    <property type="project" value="UniProtKB-KW"/>
</dbReference>
<feature type="domain" description="Ig-like" evidence="12">
    <location>
        <begin position="63"/>
        <end position="167"/>
    </location>
</feature>
<keyword evidence="7" id="KW-1015">Disulfide bond</keyword>
<dbReference type="InterPro" id="IPR003599">
    <property type="entry name" value="Ig_sub"/>
</dbReference>
<keyword evidence="8" id="KW-0325">Glycoprotein</keyword>
<dbReference type="InterPro" id="IPR036179">
    <property type="entry name" value="Ig-like_dom_sf"/>
</dbReference>
<evidence type="ECO:0000256" key="9">
    <source>
        <dbReference type="ARBA" id="ARBA00023274"/>
    </source>
</evidence>
<dbReference type="AlphaFoldDB" id="A0A8C7YDS7"/>
<dbReference type="PANTHER" id="PTHR11640">
    <property type="entry name" value="NEPHRIN"/>
    <property type="match status" value="1"/>
</dbReference>
<dbReference type="GeneTree" id="ENSGT00940000161038"/>
<dbReference type="PANTHER" id="PTHR11640:SF162">
    <property type="entry name" value="BASAL CELL ADHESION MOLECULE ISOFORM X1-RELATED"/>
    <property type="match status" value="1"/>
</dbReference>
<keyword evidence="9" id="KW-0687">Ribonucleoprotein</keyword>
<keyword evidence="5 11" id="KW-1133">Transmembrane helix</keyword>
<evidence type="ECO:0000313" key="14">
    <source>
        <dbReference type="Proteomes" id="UP000694383"/>
    </source>
</evidence>
<dbReference type="GO" id="GO:0050839">
    <property type="term" value="F:cell adhesion molecule binding"/>
    <property type="evidence" value="ECO:0007669"/>
    <property type="project" value="TreeGrafter"/>
</dbReference>
<accession>A0A8C7YDS7</accession>
<keyword evidence="10" id="KW-0393">Immunoglobulin domain</keyword>
<dbReference type="Gene3D" id="2.60.40.10">
    <property type="entry name" value="Immunoglobulins"/>
    <property type="match status" value="4"/>
</dbReference>
<dbReference type="Pfam" id="PF07686">
    <property type="entry name" value="V-set"/>
    <property type="match status" value="1"/>
</dbReference>
<evidence type="ECO:0000256" key="7">
    <source>
        <dbReference type="ARBA" id="ARBA00023157"/>
    </source>
</evidence>
<evidence type="ECO:0000313" key="13">
    <source>
        <dbReference type="Ensembl" id="ENSOSIP00000026149.1"/>
    </source>
</evidence>
<dbReference type="SMART" id="SM01413">
    <property type="entry name" value="Ribosomal_S19e"/>
    <property type="match status" value="1"/>
</dbReference>
<dbReference type="Pfam" id="PF01090">
    <property type="entry name" value="Ribosomal_S19e"/>
    <property type="match status" value="1"/>
</dbReference>
<reference evidence="13" key="2">
    <citation type="submission" date="2025-09" db="UniProtKB">
        <authorList>
            <consortium name="Ensembl"/>
        </authorList>
    </citation>
    <scope>IDENTIFICATION</scope>
</reference>
<dbReference type="InterPro" id="IPR051275">
    <property type="entry name" value="Cell_adhesion_signaling"/>
</dbReference>
<dbReference type="SUPFAM" id="SSF48726">
    <property type="entry name" value="Immunoglobulin"/>
    <property type="match status" value="5"/>
</dbReference>
<dbReference type="GO" id="GO:0006412">
    <property type="term" value="P:translation"/>
    <property type="evidence" value="ECO:0007669"/>
    <property type="project" value="InterPro"/>
</dbReference>
<dbReference type="InterPro" id="IPR036388">
    <property type="entry name" value="WH-like_DNA-bd_sf"/>
</dbReference>
<evidence type="ECO:0000256" key="4">
    <source>
        <dbReference type="ARBA" id="ARBA00022980"/>
    </source>
</evidence>
<evidence type="ECO:0000256" key="2">
    <source>
        <dbReference type="ARBA" id="ARBA00010014"/>
    </source>
</evidence>
<evidence type="ECO:0000256" key="5">
    <source>
        <dbReference type="ARBA" id="ARBA00022989"/>
    </source>
</evidence>
<evidence type="ECO:0000256" key="8">
    <source>
        <dbReference type="ARBA" id="ARBA00023180"/>
    </source>
</evidence>
<dbReference type="InterPro" id="IPR013162">
    <property type="entry name" value="CD80_C2-set"/>
</dbReference>
<evidence type="ECO:0000256" key="10">
    <source>
        <dbReference type="ARBA" id="ARBA00023319"/>
    </source>
</evidence>
<evidence type="ECO:0000256" key="11">
    <source>
        <dbReference type="SAM" id="Phobius"/>
    </source>
</evidence>
<dbReference type="InterPro" id="IPR013783">
    <property type="entry name" value="Ig-like_fold"/>
</dbReference>
<evidence type="ECO:0000256" key="1">
    <source>
        <dbReference type="ARBA" id="ARBA00004479"/>
    </source>
</evidence>
<dbReference type="Proteomes" id="UP000694383">
    <property type="component" value="Unplaced"/>
</dbReference>
<dbReference type="GO" id="GO:0005911">
    <property type="term" value="C:cell-cell junction"/>
    <property type="evidence" value="ECO:0007669"/>
    <property type="project" value="TreeGrafter"/>
</dbReference>
<comment type="subcellular location">
    <subcellularLocation>
        <location evidence="1">Membrane</location>
        <topology evidence="1">Single-pass type I membrane protein</topology>
    </subcellularLocation>
</comment>
<comment type="similarity">
    <text evidence="2">Belongs to the eukaryotic ribosomal protein eS19 family.</text>
</comment>
<name>A0A8C7YDS7_9TELE</name>
<dbReference type="InterPro" id="IPR001266">
    <property type="entry name" value="Ribosomal_eS19"/>
</dbReference>
<organism evidence="13 14">
    <name type="scientific">Oryzias sinensis</name>
    <name type="common">Chinese medaka</name>
    <dbReference type="NCBI Taxonomy" id="183150"/>
    <lineage>
        <taxon>Eukaryota</taxon>
        <taxon>Metazoa</taxon>
        <taxon>Chordata</taxon>
        <taxon>Craniata</taxon>
        <taxon>Vertebrata</taxon>
        <taxon>Euteleostomi</taxon>
        <taxon>Actinopterygii</taxon>
        <taxon>Neopterygii</taxon>
        <taxon>Teleostei</taxon>
        <taxon>Neoteleostei</taxon>
        <taxon>Acanthomorphata</taxon>
        <taxon>Ovalentaria</taxon>
        <taxon>Atherinomorphae</taxon>
        <taxon>Beloniformes</taxon>
        <taxon>Adrianichthyidae</taxon>
        <taxon>Oryziinae</taxon>
        <taxon>Oryzias</taxon>
    </lineage>
</organism>
<reference evidence="13" key="1">
    <citation type="submission" date="2025-08" db="UniProtKB">
        <authorList>
            <consortium name="Ensembl"/>
        </authorList>
    </citation>
    <scope>IDENTIFICATION</scope>
</reference>
<feature type="domain" description="Ig-like" evidence="12">
    <location>
        <begin position="465"/>
        <end position="548"/>
    </location>
</feature>
<dbReference type="Pfam" id="PF08205">
    <property type="entry name" value="C2-set_2"/>
    <property type="match status" value="1"/>
</dbReference>
<dbReference type="GO" id="GO:0003735">
    <property type="term" value="F:structural constituent of ribosome"/>
    <property type="evidence" value="ECO:0007669"/>
    <property type="project" value="InterPro"/>
</dbReference>
<feature type="domain" description="Ig-like" evidence="12">
    <location>
        <begin position="176"/>
        <end position="284"/>
    </location>
</feature>